<feature type="chain" id="PRO_5022772042" evidence="12">
    <location>
        <begin position="20"/>
        <end position="604"/>
    </location>
</feature>
<accession>A0A5D0R096</accession>
<evidence type="ECO:0000256" key="12">
    <source>
        <dbReference type="SAM" id="SignalP"/>
    </source>
</evidence>
<name>A0A5D0R096_9FLAO</name>
<gene>
    <name evidence="15" type="ORF">ES675_02045</name>
</gene>
<dbReference type="OrthoDB" id="9764669at2"/>
<keyword evidence="2 10" id="KW-0813">Transport</keyword>
<dbReference type="InterPro" id="IPR037066">
    <property type="entry name" value="Plug_dom_sf"/>
</dbReference>
<keyword evidence="9 10" id="KW-0998">Cell outer membrane</keyword>
<dbReference type="Pfam" id="PF00593">
    <property type="entry name" value="TonB_dep_Rec_b-barrel"/>
    <property type="match status" value="1"/>
</dbReference>
<dbReference type="InterPro" id="IPR036942">
    <property type="entry name" value="Beta-barrel_TonB_sf"/>
</dbReference>
<dbReference type="EMBL" id="VSKL01000001">
    <property type="protein sequence ID" value="TYB74940.1"/>
    <property type="molecule type" value="Genomic_DNA"/>
</dbReference>
<dbReference type="Pfam" id="PF07715">
    <property type="entry name" value="Plug"/>
    <property type="match status" value="1"/>
</dbReference>
<dbReference type="RefSeq" id="WP_066249338.1">
    <property type="nucleotide sequence ID" value="NZ_VSKL01000001.1"/>
</dbReference>
<evidence type="ECO:0000256" key="3">
    <source>
        <dbReference type="ARBA" id="ARBA00022452"/>
    </source>
</evidence>
<dbReference type="Proteomes" id="UP000324358">
    <property type="component" value="Unassembled WGS sequence"/>
</dbReference>
<dbReference type="GO" id="GO:0044718">
    <property type="term" value="P:siderophore transmembrane transport"/>
    <property type="evidence" value="ECO:0007669"/>
    <property type="project" value="TreeGrafter"/>
</dbReference>
<comment type="caution">
    <text evidence="15">The sequence shown here is derived from an EMBL/GenBank/DDBJ whole genome shotgun (WGS) entry which is preliminary data.</text>
</comment>
<dbReference type="PANTHER" id="PTHR30069">
    <property type="entry name" value="TONB-DEPENDENT OUTER MEMBRANE RECEPTOR"/>
    <property type="match status" value="1"/>
</dbReference>
<evidence type="ECO:0000256" key="1">
    <source>
        <dbReference type="ARBA" id="ARBA00004571"/>
    </source>
</evidence>
<dbReference type="InterPro" id="IPR039426">
    <property type="entry name" value="TonB-dep_rcpt-like"/>
</dbReference>
<feature type="domain" description="TonB-dependent receptor plug" evidence="14">
    <location>
        <begin position="43"/>
        <end position="148"/>
    </location>
</feature>
<keyword evidence="4 10" id="KW-0812">Transmembrane</keyword>
<evidence type="ECO:0000256" key="5">
    <source>
        <dbReference type="ARBA" id="ARBA00022729"/>
    </source>
</evidence>
<evidence type="ECO:0000256" key="11">
    <source>
        <dbReference type="RuleBase" id="RU003357"/>
    </source>
</evidence>
<dbReference type="InterPro" id="IPR012910">
    <property type="entry name" value="Plug_dom"/>
</dbReference>
<dbReference type="AlphaFoldDB" id="A0A5D0R096"/>
<keyword evidence="16" id="KW-1185">Reference proteome</keyword>
<evidence type="ECO:0000256" key="2">
    <source>
        <dbReference type="ARBA" id="ARBA00022448"/>
    </source>
</evidence>
<evidence type="ECO:0000256" key="9">
    <source>
        <dbReference type="ARBA" id="ARBA00023237"/>
    </source>
</evidence>
<protein>
    <submittedName>
        <fullName evidence="15">TonB-dependent receptor</fullName>
    </submittedName>
</protein>
<comment type="similarity">
    <text evidence="10 11">Belongs to the TonB-dependent receptor family.</text>
</comment>
<reference evidence="15 16" key="1">
    <citation type="submission" date="2019-08" db="EMBL/GenBank/DDBJ databases">
        <title>Genomes of Antarctic Bizionia species.</title>
        <authorList>
            <person name="Bowman J.P."/>
        </authorList>
    </citation>
    <scope>NUCLEOTIDE SEQUENCE [LARGE SCALE GENOMIC DNA]</scope>
    <source>
        <strain evidence="15 16">APA-1</strain>
    </source>
</reference>
<keyword evidence="8 15" id="KW-0675">Receptor</keyword>
<dbReference type="Gene3D" id="2.170.130.10">
    <property type="entry name" value="TonB-dependent receptor, plug domain"/>
    <property type="match status" value="1"/>
</dbReference>
<dbReference type="SUPFAM" id="SSF56935">
    <property type="entry name" value="Porins"/>
    <property type="match status" value="1"/>
</dbReference>
<dbReference type="GO" id="GO:0009279">
    <property type="term" value="C:cell outer membrane"/>
    <property type="evidence" value="ECO:0007669"/>
    <property type="project" value="UniProtKB-SubCell"/>
</dbReference>
<dbReference type="GO" id="GO:0015344">
    <property type="term" value="F:siderophore uptake transmembrane transporter activity"/>
    <property type="evidence" value="ECO:0007669"/>
    <property type="project" value="TreeGrafter"/>
</dbReference>
<keyword evidence="3 10" id="KW-1134">Transmembrane beta strand</keyword>
<evidence type="ECO:0000313" key="16">
    <source>
        <dbReference type="Proteomes" id="UP000324358"/>
    </source>
</evidence>
<keyword evidence="7 10" id="KW-0472">Membrane</keyword>
<evidence type="ECO:0000259" key="13">
    <source>
        <dbReference type="Pfam" id="PF00593"/>
    </source>
</evidence>
<evidence type="ECO:0000256" key="10">
    <source>
        <dbReference type="PROSITE-ProRule" id="PRU01360"/>
    </source>
</evidence>
<organism evidence="15 16">
    <name type="scientific">Bizionia algoritergicola</name>
    <dbReference type="NCBI Taxonomy" id="291187"/>
    <lineage>
        <taxon>Bacteria</taxon>
        <taxon>Pseudomonadati</taxon>
        <taxon>Bacteroidota</taxon>
        <taxon>Flavobacteriia</taxon>
        <taxon>Flavobacteriales</taxon>
        <taxon>Flavobacteriaceae</taxon>
        <taxon>Bizionia</taxon>
    </lineage>
</organism>
<feature type="signal peptide" evidence="12">
    <location>
        <begin position="1"/>
        <end position="19"/>
    </location>
</feature>
<evidence type="ECO:0000256" key="4">
    <source>
        <dbReference type="ARBA" id="ARBA00022692"/>
    </source>
</evidence>
<proteinExistence type="inferred from homology"/>
<evidence type="ECO:0000256" key="6">
    <source>
        <dbReference type="ARBA" id="ARBA00023077"/>
    </source>
</evidence>
<evidence type="ECO:0000313" key="15">
    <source>
        <dbReference type="EMBL" id="TYB74940.1"/>
    </source>
</evidence>
<dbReference type="PROSITE" id="PS52016">
    <property type="entry name" value="TONB_DEPENDENT_REC_3"/>
    <property type="match status" value="1"/>
</dbReference>
<keyword evidence="6 11" id="KW-0798">TonB box</keyword>
<feature type="domain" description="TonB-dependent receptor-like beta-barrel" evidence="13">
    <location>
        <begin position="203"/>
        <end position="577"/>
    </location>
</feature>
<evidence type="ECO:0000256" key="8">
    <source>
        <dbReference type="ARBA" id="ARBA00023170"/>
    </source>
</evidence>
<evidence type="ECO:0000259" key="14">
    <source>
        <dbReference type="Pfam" id="PF07715"/>
    </source>
</evidence>
<evidence type="ECO:0000256" key="7">
    <source>
        <dbReference type="ARBA" id="ARBA00023136"/>
    </source>
</evidence>
<sequence>MKLFPFIILLLIFSFKGNAQESPQQALDSVVITSSRIDLPFKENSRTITIITSADIKNSATTNVADLLQQVAGIDVRRRGADGTQADLYIRGGSFDQTLLLIDGMKLEDAQTGHHTLNMALPLEVIERIEVIKGPAARVFGQNAFTGAINIVTKKQTDDMVAVGVQAGSYGQKNADITVGSNLENSSHIIHVSRNLSDGYRYNTDYDNQSYFVKSVFNKNKLPITFTGNYQERKFGANGFYATPADIDQYEETQTSLVGFSTEIQTEKFTWKPRLYWRRNQDMYVFIRDNPSVYRNLHQTNKIAAEVNASYKSALGITGFGVDLSQTYIASNNLGNHNRFATNLFLEHRFTFLNDALSITPGIAVSYFSDFKFHAFPGVDIGYQVSDNFQLYGNIGYTYRVPTYTDLYYTSPSELGDENLDPEEAISEEFGVKFNHNGLRISAAFFNRDSKNLIDFVKENDSDPWQATNLFELNTKGFEVNTNYAFFMANFTQNIGVNYTFIEDDLKDVSSNFSRYSINSLKHQFVATFRSQFFKNLSQSIVYRYAERTIGDSYNVYDASINYEFNAFQFSVTANNIFQADYTETNLVPAVKGLVLFGLTYTFN</sequence>
<comment type="subcellular location">
    <subcellularLocation>
        <location evidence="1 10">Cell outer membrane</location>
        <topology evidence="1 10">Multi-pass membrane protein</topology>
    </subcellularLocation>
</comment>
<dbReference type="Gene3D" id="2.40.170.20">
    <property type="entry name" value="TonB-dependent receptor, beta-barrel domain"/>
    <property type="match status" value="1"/>
</dbReference>
<dbReference type="InterPro" id="IPR000531">
    <property type="entry name" value="Beta-barrel_TonB"/>
</dbReference>
<keyword evidence="5 12" id="KW-0732">Signal</keyword>
<dbReference type="PANTHER" id="PTHR30069:SF29">
    <property type="entry name" value="HEMOGLOBIN AND HEMOGLOBIN-HAPTOGLOBIN-BINDING PROTEIN 1-RELATED"/>
    <property type="match status" value="1"/>
</dbReference>